<dbReference type="Gene3D" id="1.20.1250.20">
    <property type="entry name" value="MFS general substrate transporter like domains"/>
    <property type="match status" value="2"/>
</dbReference>
<dbReference type="HOGENOM" id="CLU_001265_0_0_4"/>
<dbReference type="STRING" id="1072685.IX83_00680"/>
<feature type="transmembrane region" description="Helical" evidence="6">
    <location>
        <begin position="50"/>
        <end position="73"/>
    </location>
</feature>
<dbReference type="InterPro" id="IPR036259">
    <property type="entry name" value="MFS_trans_sf"/>
</dbReference>
<dbReference type="EMBL" id="CP009238">
    <property type="protein sequence ID" value="AIL32037.1"/>
    <property type="molecule type" value="Genomic_DNA"/>
</dbReference>
<organism evidence="8 9">
    <name type="scientific">Basilea psittacipulmonis DSM 24701</name>
    <dbReference type="NCBI Taxonomy" id="1072685"/>
    <lineage>
        <taxon>Bacteria</taxon>
        <taxon>Pseudomonadati</taxon>
        <taxon>Pseudomonadota</taxon>
        <taxon>Betaproteobacteria</taxon>
        <taxon>Burkholderiales</taxon>
        <taxon>Alcaligenaceae</taxon>
        <taxon>Basilea</taxon>
    </lineage>
</organism>
<evidence type="ECO:0000256" key="6">
    <source>
        <dbReference type="SAM" id="Phobius"/>
    </source>
</evidence>
<name>A0A077DF22_9BURK</name>
<evidence type="ECO:0000313" key="9">
    <source>
        <dbReference type="Proteomes" id="UP000028945"/>
    </source>
</evidence>
<evidence type="ECO:0000256" key="5">
    <source>
        <dbReference type="ARBA" id="ARBA00023136"/>
    </source>
</evidence>
<dbReference type="GO" id="GO:0005886">
    <property type="term" value="C:plasma membrane"/>
    <property type="evidence" value="ECO:0007669"/>
    <property type="project" value="TreeGrafter"/>
</dbReference>
<comment type="subcellular location">
    <subcellularLocation>
        <location evidence="1">Membrane</location>
        <topology evidence="1">Multi-pass membrane protein</topology>
    </subcellularLocation>
</comment>
<keyword evidence="3 6" id="KW-0812">Transmembrane</keyword>
<dbReference type="PANTHER" id="PTHR43791:SF36">
    <property type="entry name" value="TRANSPORTER, PUTATIVE (AFU_ORTHOLOGUE AFUA_6G08340)-RELATED"/>
    <property type="match status" value="1"/>
</dbReference>
<dbReference type="Proteomes" id="UP000028945">
    <property type="component" value="Chromosome"/>
</dbReference>
<keyword evidence="4 6" id="KW-1133">Transmembrane helix</keyword>
<dbReference type="PROSITE" id="PS50850">
    <property type="entry name" value="MFS"/>
    <property type="match status" value="1"/>
</dbReference>
<dbReference type="GO" id="GO:0022857">
    <property type="term" value="F:transmembrane transporter activity"/>
    <property type="evidence" value="ECO:0007669"/>
    <property type="project" value="InterPro"/>
</dbReference>
<dbReference type="CDD" id="cd17319">
    <property type="entry name" value="MFS_ExuT_GudP_like"/>
    <property type="match status" value="1"/>
</dbReference>
<proteinExistence type="predicted"/>
<evidence type="ECO:0000256" key="4">
    <source>
        <dbReference type="ARBA" id="ARBA00022989"/>
    </source>
</evidence>
<feature type="transmembrane region" description="Helical" evidence="6">
    <location>
        <begin position="12"/>
        <end position="30"/>
    </location>
</feature>
<feature type="transmembrane region" description="Helical" evidence="6">
    <location>
        <begin position="333"/>
        <end position="353"/>
    </location>
</feature>
<sequence length="426" mass="47296">MEKKQLDKKLIWRVLVVLFLSYIMCTIDRMNLSFAKIQMAESIPSLTDKVFGLAAGIFFISYVLFEIPSNLLFPKIGARRTFSRIMVLWGLTTVAMMFVQGPTSFYVLRILLGIFEAGFAPGMVFYLTYWYSNQDLGKATAATMSAGAISGVIGGPIAGWIIAHFDTHASLMGWQWMFLIEGGITVILGVCVYFLLADHPEQAKWLTQKEKAYLASYSAFATEKNKVKGQFLSVLKDFRVYLMSYSYFCVIACLYIINFWLPTMLKEAGIQDIQTIGKLTSIPWLIAIVCMFLAAKSSDYFKERRFHSGLLMLLGTLVLISSCFLPHSIHTIMITMSIATALMMASYTVFWTIPSEYFAGNTAAGAIALINSIGLMGGFASPTIMGWLKEATGSTQSGIIIFSVLMGIGSIVILCNNYRAALQKRA</sequence>
<evidence type="ECO:0000313" key="8">
    <source>
        <dbReference type="EMBL" id="AIL32037.1"/>
    </source>
</evidence>
<feature type="transmembrane region" description="Helical" evidence="6">
    <location>
        <begin position="273"/>
        <end position="294"/>
    </location>
</feature>
<dbReference type="FunFam" id="1.20.1250.20:FF:000018">
    <property type="entry name" value="MFS transporter permease"/>
    <property type="match status" value="1"/>
</dbReference>
<reference evidence="8 9" key="1">
    <citation type="journal article" date="2014" name="BMC Genomics">
        <title>A genomic perspective on a new bacterial genus and species from the Alcaligenaceae family, Basilea psittacipulmonis.</title>
        <authorList>
            <person name="Whiteson K.L."/>
            <person name="Hernandez D."/>
            <person name="Lazarevic V."/>
            <person name="Gaia N."/>
            <person name="Farinelli L."/>
            <person name="Francois P."/>
            <person name="Pilo P."/>
            <person name="Frey J."/>
            <person name="Schrenzel J."/>
        </authorList>
    </citation>
    <scope>NUCLEOTIDE SEQUENCE [LARGE SCALE GENOMIC DNA]</scope>
    <source>
        <strain evidence="8 9">DSM 24701</strain>
    </source>
</reference>
<dbReference type="KEGG" id="bpsi:IX83_00680"/>
<accession>A0A077DF22</accession>
<dbReference type="AlphaFoldDB" id="A0A077DF22"/>
<evidence type="ECO:0000256" key="2">
    <source>
        <dbReference type="ARBA" id="ARBA00022448"/>
    </source>
</evidence>
<feature type="transmembrane region" description="Helical" evidence="6">
    <location>
        <begin position="240"/>
        <end position="261"/>
    </location>
</feature>
<dbReference type="eggNOG" id="COG2271">
    <property type="taxonomic scope" value="Bacteria"/>
</dbReference>
<evidence type="ECO:0000256" key="3">
    <source>
        <dbReference type="ARBA" id="ARBA00022692"/>
    </source>
</evidence>
<dbReference type="SUPFAM" id="SSF103473">
    <property type="entry name" value="MFS general substrate transporter"/>
    <property type="match status" value="1"/>
</dbReference>
<dbReference type="PANTHER" id="PTHR43791">
    <property type="entry name" value="PERMEASE-RELATED"/>
    <property type="match status" value="1"/>
</dbReference>
<feature type="domain" description="Major facilitator superfamily (MFS) profile" evidence="7">
    <location>
        <begin position="14"/>
        <end position="421"/>
    </location>
</feature>
<evidence type="ECO:0000256" key="1">
    <source>
        <dbReference type="ARBA" id="ARBA00004141"/>
    </source>
</evidence>
<protein>
    <recommendedName>
        <fullName evidence="7">Major facilitator superfamily (MFS) profile domain-containing protein</fullName>
    </recommendedName>
</protein>
<dbReference type="InterPro" id="IPR011701">
    <property type="entry name" value="MFS"/>
</dbReference>
<feature type="transmembrane region" description="Helical" evidence="6">
    <location>
        <begin position="141"/>
        <end position="162"/>
    </location>
</feature>
<evidence type="ECO:0000259" key="7">
    <source>
        <dbReference type="PROSITE" id="PS50850"/>
    </source>
</evidence>
<feature type="transmembrane region" description="Helical" evidence="6">
    <location>
        <begin position="107"/>
        <end position="129"/>
    </location>
</feature>
<feature type="transmembrane region" description="Helical" evidence="6">
    <location>
        <begin position="365"/>
        <end position="387"/>
    </location>
</feature>
<keyword evidence="5 6" id="KW-0472">Membrane</keyword>
<dbReference type="InterPro" id="IPR020846">
    <property type="entry name" value="MFS_dom"/>
</dbReference>
<keyword evidence="2" id="KW-0813">Transport</keyword>
<feature type="transmembrane region" description="Helical" evidence="6">
    <location>
        <begin position="174"/>
        <end position="196"/>
    </location>
</feature>
<keyword evidence="9" id="KW-1185">Reference proteome</keyword>
<feature type="transmembrane region" description="Helical" evidence="6">
    <location>
        <begin position="306"/>
        <end position="327"/>
    </location>
</feature>
<dbReference type="Pfam" id="PF07690">
    <property type="entry name" value="MFS_1"/>
    <property type="match status" value="1"/>
</dbReference>
<feature type="transmembrane region" description="Helical" evidence="6">
    <location>
        <begin position="399"/>
        <end position="418"/>
    </location>
</feature>
<gene>
    <name evidence="8" type="ORF">IX83_00680</name>
</gene>
<feature type="transmembrane region" description="Helical" evidence="6">
    <location>
        <begin position="85"/>
        <end position="101"/>
    </location>
</feature>